<keyword evidence="11" id="KW-0472">Membrane</keyword>
<keyword evidence="11" id="KW-0812">Transmembrane</keyword>
<feature type="transmembrane region" description="Helical" evidence="11">
    <location>
        <begin position="6"/>
        <end position="27"/>
    </location>
</feature>
<dbReference type="GO" id="GO:0004497">
    <property type="term" value="F:monooxygenase activity"/>
    <property type="evidence" value="ECO:0007669"/>
    <property type="project" value="UniProtKB-KW"/>
</dbReference>
<dbReference type="Gene3D" id="1.10.630.10">
    <property type="entry name" value="Cytochrome P450"/>
    <property type="match status" value="1"/>
</dbReference>
<evidence type="ECO:0000256" key="7">
    <source>
        <dbReference type="ARBA" id="ARBA00023004"/>
    </source>
</evidence>
<keyword evidence="6 10" id="KW-0560">Oxidoreductase</keyword>
<accession>A0A9P4TQ85</accession>
<evidence type="ECO:0000313" key="13">
    <source>
        <dbReference type="Proteomes" id="UP000800093"/>
    </source>
</evidence>
<comment type="pathway">
    <text evidence="2">Mycotoxin biosynthesis.</text>
</comment>
<evidence type="ECO:0000256" key="9">
    <source>
        <dbReference type="PIRSR" id="PIRSR602403-1"/>
    </source>
</evidence>
<evidence type="ECO:0000313" key="12">
    <source>
        <dbReference type="EMBL" id="KAF2269977.1"/>
    </source>
</evidence>
<keyword evidence="11" id="KW-1133">Transmembrane helix</keyword>
<keyword evidence="5 9" id="KW-0479">Metal-binding</keyword>
<evidence type="ECO:0000256" key="11">
    <source>
        <dbReference type="SAM" id="Phobius"/>
    </source>
</evidence>
<evidence type="ECO:0000256" key="3">
    <source>
        <dbReference type="ARBA" id="ARBA00010617"/>
    </source>
</evidence>
<evidence type="ECO:0000256" key="4">
    <source>
        <dbReference type="ARBA" id="ARBA00022617"/>
    </source>
</evidence>
<comment type="similarity">
    <text evidence="3 10">Belongs to the cytochrome P450 family.</text>
</comment>
<dbReference type="AlphaFoldDB" id="A0A9P4TQ85"/>
<keyword evidence="13" id="KW-1185">Reference proteome</keyword>
<dbReference type="InterPro" id="IPR036396">
    <property type="entry name" value="Cyt_P450_sf"/>
</dbReference>
<dbReference type="PANTHER" id="PTHR46206:SF1">
    <property type="entry name" value="P450, PUTATIVE (EUROFUNG)-RELATED"/>
    <property type="match status" value="1"/>
</dbReference>
<dbReference type="OrthoDB" id="1844152at2759"/>
<dbReference type="CDD" id="cd11041">
    <property type="entry name" value="CYP503A1-like"/>
    <property type="match status" value="1"/>
</dbReference>
<dbReference type="Proteomes" id="UP000800093">
    <property type="component" value="Unassembled WGS sequence"/>
</dbReference>
<gene>
    <name evidence="12" type="ORF">CC78DRAFT_528506</name>
</gene>
<proteinExistence type="inferred from homology"/>
<evidence type="ECO:0000256" key="6">
    <source>
        <dbReference type="ARBA" id="ARBA00023002"/>
    </source>
</evidence>
<dbReference type="GO" id="GO:0020037">
    <property type="term" value="F:heme binding"/>
    <property type="evidence" value="ECO:0007669"/>
    <property type="project" value="InterPro"/>
</dbReference>
<dbReference type="GO" id="GO:0005506">
    <property type="term" value="F:iron ion binding"/>
    <property type="evidence" value="ECO:0007669"/>
    <property type="project" value="InterPro"/>
</dbReference>
<protein>
    <submittedName>
        <fullName evidence="12">Cytochrome P450</fullName>
    </submittedName>
</protein>
<dbReference type="InterPro" id="IPR001128">
    <property type="entry name" value="Cyt_P450"/>
</dbReference>
<dbReference type="Pfam" id="PF00067">
    <property type="entry name" value="p450"/>
    <property type="match status" value="1"/>
</dbReference>
<dbReference type="InterPro" id="IPR017972">
    <property type="entry name" value="Cyt_P450_CS"/>
</dbReference>
<comment type="caution">
    <text evidence="12">The sequence shown here is derived from an EMBL/GenBank/DDBJ whole genome shotgun (WGS) entry which is preliminary data.</text>
</comment>
<feature type="binding site" description="axial binding residue" evidence="9">
    <location>
        <position position="473"/>
    </location>
    <ligand>
        <name>heme</name>
        <dbReference type="ChEBI" id="CHEBI:30413"/>
    </ligand>
    <ligandPart>
        <name>Fe</name>
        <dbReference type="ChEBI" id="CHEBI:18248"/>
    </ligandPart>
</feature>
<feature type="transmembrane region" description="Helical" evidence="11">
    <location>
        <begin position="82"/>
        <end position="104"/>
    </location>
</feature>
<dbReference type="EMBL" id="ML986580">
    <property type="protein sequence ID" value="KAF2269977.1"/>
    <property type="molecule type" value="Genomic_DNA"/>
</dbReference>
<sequence>MAWATHLPTLALVAAGLFLLRFLFVIVRGKPHNELWAKIDTVGVPSGGGIISWALAIARSVTSMQETMREGYEKFSKSNKPFVLPTMWVGGALVVLPPSMLNLLNKPRDELSSYNALLDNAQFQYLMTDKDVWGNTIHFEIVRKNLAPRDMTALGAIMAEEWDAAFRTCWGDSKQGIVVNAWDSMVRIIARVALRIMVGLPGCRDENYLEQSRLYANSVLVDGCLINCLPPAVRPVAGRVLALRARYRQQKLLKILIPMVEERMRKYEEKEGQDDGPGDVIQWLIRVAKNHGPEQMTAHKIASRILALTSMFVFAIGWVFAHAVLEIYCSPSRDDIISTLEAECRRVSAEHQGLSTKEAVDALYCVDSAVRESMRLNDVMVHLLPLDVISGEAIDLGEGRRITVGSGVRTVFPAQMMHLDPDIYQNPEQFDAFRFSREFDASQRTSTKQATKRELMTTVSTTFLPFGYGRHACPGRWLVAHMVKQALSHVLLNYDVEVTKKPGKRTSMLNFMLPPQSAEMRVRRKA</sequence>
<keyword evidence="8 10" id="KW-0503">Monooxygenase</keyword>
<feature type="transmembrane region" description="Helical" evidence="11">
    <location>
        <begin position="39"/>
        <end position="62"/>
    </location>
</feature>
<evidence type="ECO:0000256" key="5">
    <source>
        <dbReference type="ARBA" id="ARBA00022723"/>
    </source>
</evidence>
<evidence type="ECO:0000256" key="2">
    <source>
        <dbReference type="ARBA" id="ARBA00004685"/>
    </source>
</evidence>
<feature type="transmembrane region" description="Helical" evidence="11">
    <location>
        <begin position="305"/>
        <end position="325"/>
    </location>
</feature>
<evidence type="ECO:0000256" key="8">
    <source>
        <dbReference type="ARBA" id="ARBA00023033"/>
    </source>
</evidence>
<keyword evidence="7 9" id="KW-0408">Iron</keyword>
<dbReference type="PROSITE" id="PS00086">
    <property type="entry name" value="CYTOCHROME_P450"/>
    <property type="match status" value="1"/>
</dbReference>
<dbReference type="SUPFAM" id="SSF48264">
    <property type="entry name" value="Cytochrome P450"/>
    <property type="match status" value="1"/>
</dbReference>
<reference evidence="13" key="1">
    <citation type="journal article" date="2020" name="Stud. Mycol.">
        <title>101 Dothideomycetes genomes: A test case for predicting lifestyles and emergence of pathogens.</title>
        <authorList>
            <person name="Haridas S."/>
            <person name="Albert R."/>
            <person name="Binder M."/>
            <person name="Bloem J."/>
            <person name="LaButti K."/>
            <person name="Salamov A."/>
            <person name="Andreopoulos B."/>
            <person name="Baker S."/>
            <person name="Barry K."/>
            <person name="Bills G."/>
            <person name="Bluhm B."/>
            <person name="Cannon C."/>
            <person name="Castanera R."/>
            <person name="Culley D."/>
            <person name="Daum C."/>
            <person name="Ezra D."/>
            <person name="Gonzalez J."/>
            <person name="Henrissat B."/>
            <person name="Kuo A."/>
            <person name="Liang C."/>
            <person name="Lipzen A."/>
            <person name="Lutzoni F."/>
            <person name="Magnuson J."/>
            <person name="Mondo S."/>
            <person name="Nolan M."/>
            <person name="Ohm R."/>
            <person name="Pangilinan J."/>
            <person name="Park H.-J."/>
            <person name="Ramirez L."/>
            <person name="Alfaro M."/>
            <person name="Sun H."/>
            <person name="Tritt A."/>
            <person name="Yoshinaga Y."/>
            <person name="Zwiers L.-H."/>
            <person name="Turgeon B."/>
            <person name="Goodwin S."/>
            <person name="Spatafora J."/>
            <person name="Crous P."/>
            <person name="Grigoriev I."/>
        </authorList>
    </citation>
    <scope>NUCLEOTIDE SEQUENCE [LARGE SCALE GENOMIC DNA]</scope>
    <source>
        <strain evidence="13">CBS 304.66</strain>
    </source>
</reference>
<dbReference type="GO" id="GO:0016705">
    <property type="term" value="F:oxidoreductase activity, acting on paired donors, with incorporation or reduction of molecular oxygen"/>
    <property type="evidence" value="ECO:0007669"/>
    <property type="project" value="InterPro"/>
</dbReference>
<keyword evidence="4 9" id="KW-0349">Heme</keyword>
<evidence type="ECO:0000256" key="10">
    <source>
        <dbReference type="RuleBase" id="RU000461"/>
    </source>
</evidence>
<dbReference type="PANTHER" id="PTHR46206">
    <property type="entry name" value="CYTOCHROME P450"/>
    <property type="match status" value="1"/>
</dbReference>
<organism evidence="12 13">
    <name type="scientific">Lojkania enalia</name>
    <dbReference type="NCBI Taxonomy" id="147567"/>
    <lineage>
        <taxon>Eukaryota</taxon>
        <taxon>Fungi</taxon>
        <taxon>Dikarya</taxon>
        <taxon>Ascomycota</taxon>
        <taxon>Pezizomycotina</taxon>
        <taxon>Dothideomycetes</taxon>
        <taxon>Pleosporomycetidae</taxon>
        <taxon>Pleosporales</taxon>
        <taxon>Pleosporales incertae sedis</taxon>
        <taxon>Lojkania</taxon>
    </lineage>
</organism>
<comment type="cofactor">
    <cofactor evidence="1 9">
        <name>heme</name>
        <dbReference type="ChEBI" id="CHEBI:30413"/>
    </cofactor>
</comment>
<dbReference type="InterPro" id="IPR002403">
    <property type="entry name" value="Cyt_P450_E_grp-IV"/>
</dbReference>
<name>A0A9P4TQ85_9PLEO</name>
<dbReference type="PRINTS" id="PR00465">
    <property type="entry name" value="EP450IV"/>
</dbReference>
<evidence type="ECO:0000256" key="1">
    <source>
        <dbReference type="ARBA" id="ARBA00001971"/>
    </source>
</evidence>